<dbReference type="EMBL" id="AWSU01000371">
    <property type="protein sequence ID" value="ERI73768.1"/>
    <property type="molecule type" value="Genomic_DNA"/>
</dbReference>
<dbReference type="Proteomes" id="UP000016491">
    <property type="component" value="Unassembled WGS sequence"/>
</dbReference>
<protein>
    <recommendedName>
        <fullName evidence="3">EF-hand domain-containing protein</fullName>
    </recommendedName>
</protein>
<evidence type="ECO:0000313" key="1">
    <source>
        <dbReference type="EMBL" id="ERI73768.1"/>
    </source>
</evidence>
<gene>
    <name evidence="1" type="ORF">CLOSYM_04677</name>
</gene>
<accession>A0ABC9TR73</accession>
<organism evidence="1 2">
    <name type="scientific">[Clostridium] symbiosum ATCC 14940</name>
    <dbReference type="NCBI Taxonomy" id="411472"/>
    <lineage>
        <taxon>Bacteria</taxon>
        <taxon>Bacillati</taxon>
        <taxon>Bacillota</taxon>
        <taxon>Clostridia</taxon>
        <taxon>Lachnospirales</taxon>
        <taxon>Lachnospiraceae</taxon>
        <taxon>Otoolea</taxon>
    </lineage>
</organism>
<dbReference type="InterPro" id="IPR046286">
    <property type="entry name" value="DUF6323"/>
</dbReference>
<dbReference type="AlphaFoldDB" id="A0ABC9TR73"/>
<sequence>MEGDGMEKTIFDVMQLSKNTEELAAVMVCSRKTQMYGLSLTEEEAKELIVSRNDTLKKFKRVELGRGMLDKLIYMFCDSEYINSDNYPETLERLMELFYEFRNETDDRLTDDELLAFMKEQFEGVCFGDLEYLGGTCLERFAASVRSGYDGFRKTQGLGEYEALSGEKRWDSEVYRQVLREQFWE</sequence>
<proteinExistence type="predicted"/>
<comment type="caution">
    <text evidence="1">The sequence shown here is derived from an EMBL/GenBank/DDBJ whole genome shotgun (WGS) entry which is preliminary data.</text>
</comment>
<reference evidence="1 2" key="1">
    <citation type="submission" date="2013-07" db="EMBL/GenBank/DDBJ databases">
        <authorList>
            <person name="Weinstock G."/>
            <person name="Sodergren E."/>
            <person name="Wylie T."/>
            <person name="Fulton L."/>
            <person name="Fulton R."/>
            <person name="Fronick C."/>
            <person name="O'Laughlin M."/>
            <person name="Godfrey J."/>
            <person name="Miner T."/>
            <person name="Herter B."/>
            <person name="Appelbaum E."/>
            <person name="Cordes M."/>
            <person name="Lek S."/>
            <person name="Wollam A."/>
            <person name="Pepin K.H."/>
            <person name="Palsikar V.B."/>
            <person name="Mitreva M."/>
            <person name="Wilson R.K."/>
        </authorList>
    </citation>
    <scope>NUCLEOTIDE SEQUENCE [LARGE SCALE GENOMIC DNA]</scope>
    <source>
        <strain evidence="1 2">ATCC 14940</strain>
    </source>
</reference>
<evidence type="ECO:0008006" key="3">
    <source>
        <dbReference type="Google" id="ProtNLM"/>
    </source>
</evidence>
<dbReference type="Pfam" id="PF19848">
    <property type="entry name" value="DUF6323"/>
    <property type="match status" value="1"/>
</dbReference>
<evidence type="ECO:0000313" key="2">
    <source>
        <dbReference type="Proteomes" id="UP000016491"/>
    </source>
</evidence>
<name>A0ABC9TR73_CLOSY</name>